<sequence length="146" mass="16391">MPAGLLPLILSLHGIRISNGRPLLALMAGRLRSRMAVAVDARTLLEGVLRALCPAPAHLQRHRAAPKHLRRAASQPARMPLRRPRVRRTPHRWPRPRVAAAPPHAAPERLHPAASRPARMLPRWPRAGRTPHRWPRPCAAFRSVRP</sequence>
<comment type="caution">
    <text evidence="2">The sequence shown here is derived from an EMBL/GenBank/DDBJ whole genome shotgun (WGS) entry which is preliminary data.</text>
</comment>
<accession>A0A8T0MV36</accession>
<evidence type="ECO:0000313" key="3">
    <source>
        <dbReference type="Proteomes" id="UP000823388"/>
    </source>
</evidence>
<dbReference type="AlphaFoldDB" id="A0A8T0MV36"/>
<evidence type="ECO:0000256" key="1">
    <source>
        <dbReference type="SAM" id="MobiDB-lite"/>
    </source>
</evidence>
<dbReference type="EMBL" id="CM029054">
    <property type="protein sequence ID" value="KAG2541030.1"/>
    <property type="molecule type" value="Genomic_DNA"/>
</dbReference>
<reference evidence="2" key="1">
    <citation type="submission" date="2020-05" db="EMBL/GenBank/DDBJ databases">
        <title>WGS assembly of Panicum virgatum.</title>
        <authorList>
            <person name="Lovell J.T."/>
            <person name="Jenkins J."/>
            <person name="Shu S."/>
            <person name="Juenger T.E."/>
            <person name="Schmutz J."/>
        </authorList>
    </citation>
    <scope>NUCLEOTIDE SEQUENCE</scope>
    <source>
        <strain evidence="2">AP13</strain>
    </source>
</reference>
<keyword evidence="3" id="KW-1185">Reference proteome</keyword>
<proteinExistence type="predicted"/>
<dbReference type="Proteomes" id="UP000823388">
    <property type="component" value="Chromosome 9N"/>
</dbReference>
<gene>
    <name evidence="2" type="ORF">PVAP13_9NG597114</name>
</gene>
<evidence type="ECO:0000313" key="2">
    <source>
        <dbReference type="EMBL" id="KAG2541030.1"/>
    </source>
</evidence>
<feature type="compositionally biased region" description="Basic residues" evidence="1">
    <location>
        <begin position="80"/>
        <end position="95"/>
    </location>
</feature>
<organism evidence="2 3">
    <name type="scientific">Panicum virgatum</name>
    <name type="common">Blackwell switchgrass</name>
    <dbReference type="NCBI Taxonomy" id="38727"/>
    <lineage>
        <taxon>Eukaryota</taxon>
        <taxon>Viridiplantae</taxon>
        <taxon>Streptophyta</taxon>
        <taxon>Embryophyta</taxon>
        <taxon>Tracheophyta</taxon>
        <taxon>Spermatophyta</taxon>
        <taxon>Magnoliopsida</taxon>
        <taxon>Liliopsida</taxon>
        <taxon>Poales</taxon>
        <taxon>Poaceae</taxon>
        <taxon>PACMAD clade</taxon>
        <taxon>Panicoideae</taxon>
        <taxon>Panicodae</taxon>
        <taxon>Paniceae</taxon>
        <taxon>Panicinae</taxon>
        <taxon>Panicum</taxon>
        <taxon>Panicum sect. Hiantes</taxon>
    </lineage>
</organism>
<name>A0A8T0MV36_PANVG</name>
<feature type="region of interest" description="Disordered" evidence="1">
    <location>
        <begin position="62"/>
        <end position="146"/>
    </location>
</feature>
<feature type="compositionally biased region" description="Basic residues" evidence="1">
    <location>
        <begin position="62"/>
        <end position="71"/>
    </location>
</feature>
<protein>
    <submittedName>
        <fullName evidence="2">Uncharacterized protein</fullName>
    </submittedName>
</protein>